<proteinExistence type="predicted"/>
<feature type="region of interest" description="Disordered" evidence="1">
    <location>
        <begin position="21"/>
        <end position="41"/>
    </location>
</feature>
<dbReference type="Proteomes" id="UP000001108">
    <property type="component" value="Plasmid pSMED02"/>
</dbReference>
<dbReference type="EMBL" id="CP000740">
    <property type="protein sequence ID" value="ABR64898.1"/>
    <property type="molecule type" value="Genomic_DNA"/>
</dbReference>
<keyword evidence="2" id="KW-0614">Plasmid</keyword>
<sequence>MNSIVASGVIRNLRKLITKSSSLGSRVPESRPNHQACPPGIRPNKGFISYRSSGPYAERAARVTKNAPICTAGVLLLLLERFEKRTHLPKSGGLRHDDVQCRMSPRSSLQGVHTVHSFKFC</sequence>
<dbReference type="HOGENOM" id="CLU_2036502_0_0_5"/>
<evidence type="ECO:0000256" key="1">
    <source>
        <dbReference type="SAM" id="MobiDB-lite"/>
    </source>
</evidence>
<protein>
    <submittedName>
        <fullName evidence="2">Uncharacterized protein</fullName>
    </submittedName>
</protein>
<organism evidence="2 3">
    <name type="scientific">Sinorhizobium medicae (strain WSM419)</name>
    <name type="common">Ensifer medicae</name>
    <dbReference type="NCBI Taxonomy" id="366394"/>
    <lineage>
        <taxon>Bacteria</taxon>
        <taxon>Pseudomonadati</taxon>
        <taxon>Pseudomonadota</taxon>
        <taxon>Alphaproteobacteria</taxon>
        <taxon>Hyphomicrobiales</taxon>
        <taxon>Rhizobiaceae</taxon>
        <taxon>Sinorhizobium/Ensifer group</taxon>
        <taxon>Sinorhizobium</taxon>
    </lineage>
</organism>
<accession>A6UML8</accession>
<geneLocation type="plasmid" evidence="2 3">
    <name>pSMED02</name>
</geneLocation>
<name>A6UML8_SINMW</name>
<gene>
    <name evidence="2" type="ordered locus">Smed_6301</name>
</gene>
<evidence type="ECO:0000313" key="2">
    <source>
        <dbReference type="EMBL" id="ABR64898.1"/>
    </source>
</evidence>
<dbReference type="KEGG" id="smd:Smed_6301"/>
<reference evidence="3" key="1">
    <citation type="submission" date="2007-06" db="EMBL/GenBank/DDBJ databases">
        <title>Complete sequence of Sinorhizobium medicae WSM419 plasmid pSMED02.</title>
        <authorList>
            <consortium name="US DOE Joint Genome Institute"/>
            <person name="Copeland A."/>
            <person name="Lucas S."/>
            <person name="Lapidus A."/>
            <person name="Barry K."/>
            <person name="Glavina del Rio T."/>
            <person name="Dalin E."/>
            <person name="Tice H."/>
            <person name="Pitluck S."/>
            <person name="Chain P."/>
            <person name="Malfatti S."/>
            <person name="Shin M."/>
            <person name="Vergez L."/>
            <person name="Schmutz J."/>
            <person name="Larimer F."/>
            <person name="Land M."/>
            <person name="Hauser L."/>
            <person name="Kyrpides N."/>
            <person name="Mikhailova N."/>
            <person name="Reeve W.G."/>
            <person name="Richardson P."/>
        </authorList>
    </citation>
    <scope>NUCLEOTIDE SEQUENCE [LARGE SCALE GENOMIC DNA]</scope>
    <source>
        <strain evidence="3">WSM419</strain>
        <plasmid evidence="3">Plasmid pSMED02</plasmid>
    </source>
</reference>
<evidence type="ECO:0000313" key="3">
    <source>
        <dbReference type="Proteomes" id="UP000001108"/>
    </source>
</evidence>
<dbReference type="AlphaFoldDB" id="A6UML8"/>
<reference evidence="2 3" key="2">
    <citation type="journal article" date="2010" name="Stand. Genomic Sci.">
        <title>Complete genome sequence of the Medicago microsymbiont Ensifer (Sinorhizobium) medicae strain WSM419.</title>
        <authorList>
            <person name="Reeve W."/>
            <person name="Chain P."/>
            <person name="O'Hara G."/>
            <person name="Ardley J."/>
            <person name="Nandesena K."/>
            <person name="Brau L."/>
            <person name="Tiwari R."/>
            <person name="Malfatti S."/>
            <person name="Kiss H."/>
            <person name="Lapidus A."/>
            <person name="Copeland A."/>
            <person name="Nolan M."/>
            <person name="Land M."/>
            <person name="Hauser L."/>
            <person name="Chang Y.J."/>
            <person name="Ivanova N."/>
            <person name="Mavromatis K."/>
            <person name="Markowitz V."/>
            <person name="Kyrpides N."/>
            <person name="Gollagher M."/>
            <person name="Yates R."/>
            <person name="Dilworth M."/>
            <person name="Howieson J."/>
        </authorList>
    </citation>
    <scope>NUCLEOTIDE SEQUENCE [LARGE SCALE GENOMIC DNA]</scope>
    <source>
        <strain evidence="2 3">WSM419</strain>
        <plasmid evidence="3">Plasmid pSMED02</plasmid>
    </source>
</reference>